<dbReference type="InterPro" id="IPR009548">
    <property type="entry name" value="Prkrip1"/>
</dbReference>
<dbReference type="Pfam" id="PF06658">
    <property type="entry name" value="DUF1168"/>
    <property type="match status" value="1"/>
</dbReference>
<feature type="compositionally biased region" description="Basic residues" evidence="1">
    <location>
        <begin position="119"/>
        <end position="129"/>
    </location>
</feature>
<evidence type="ECO:0008006" key="4">
    <source>
        <dbReference type="Google" id="ProtNLM"/>
    </source>
</evidence>
<gene>
    <name evidence="2" type="ORF">INT43_000106</name>
</gene>
<reference evidence="2" key="1">
    <citation type="submission" date="2020-12" db="EMBL/GenBank/DDBJ databases">
        <title>Metabolic potential, ecology and presence of endohyphal bacteria is reflected in genomic diversity of Mucoromycotina.</title>
        <authorList>
            <person name="Muszewska A."/>
            <person name="Okrasinska A."/>
            <person name="Steczkiewicz K."/>
            <person name="Drgas O."/>
            <person name="Orlowska M."/>
            <person name="Perlinska-Lenart U."/>
            <person name="Aleksandrzak-Piekarczyk T."/>
            <person name="Szatraj K."/>
            <person name="Zielenkiewicz U."/>
            <person name="Pilsyk S."/>
            <person name="Malc E."/>
            <person name="Mieczkowski P."/>
            <person name="Kruszewska J.S."/>
            <person name="Biernat P."/>
            <person name="Pawlowska J."/>
        </authorList>
    </citation>
    <scope>NUCLEOTIDE SEQUENCE</scope>
    <source>
        <strain evidence="2">WA0000067209</strain>
    </source>
</reference>
<accession>A0A8H7PFL0</accession>
<dbReference type="GO" id="GO:0019901">
    <property type="term" value="F:protein kinase binding"/>
    <property type="evidence" value="ECO:0007669"/>
    <property type="project" value="TreeGrafter"/>
</dbReference>
<dbReference type="EMBL" id="JAEPQZ010000016">
    <property type="protein sequence ID" value="KAG2172759.1"/>
    <property type="molecule type" value="Genomic_DNA"/>
</dbReference>
<proteinExistence type="predicted"/>
<feature type="compositionally biased region" description="Basic and acidic residues" evidence="1">
    <location>
        <begin position="1"/>
        <end position="14"/>
    </location>
</feature>
<feature type="compositionally biased region" description="Basic and acidic residues" evidence="1">
    <location>
        <begin position="130"/>
        <end position="173"/>
    </location>
</feature>
<evidence type="ECO:0000256" key="1">
    <source>
        <dbReference type="SAM" id="MobiDB-lite"/>
    </source>
</evidence>
<dbReference type="OrthoDB" id="10067079at2759"/>
<feature type="compositionally biased region" description="Basic and acidic residues" evidence="1">
    <location>
        <begin position="85"/>
        <end position="118"/>
    </location>
</feature>
<organism evidence="2 3">
    <name type="scientific">Mortierella isabellina</name>
    <name type="common">Filamentous fungus</name>
    <name type="synonym">Umbelopsis isabellina</name>
    <dbReference type="NCBI Taxonomy" id="91625"/>
    <lineage>
        <taxon>Eukaryota</taxon>
        <taxon>Fungi</taxon>
        <taxon>Fungi incertae sedis</taxon>
        <taxon>Mucoromycota</taxon>
        <taxon>Mucoromycotina</taxon>
        <taxon>Umbelopsidomycetes</taxon>
        <taxon>Umbelopsidales</taxon>
        <taxon>Umbelopsidaceae</taxon>
        <taxon>Umbelopsis</taxon>
    </lineage>
</organism>
<feature type="region of interest" description="Disordered" evidence="1">
    <location>
        <begin position="85"/>
        <end position="184"/>
    </location>
</feature>
<comment type="caution">
    <text evidence="2">The sequence shown here is derived from an EMBL/GenBank/DDBJ whole genome shotgun (WGS) entry which is preliminary data.</text>
</comment>
<feature type="region of interest" description="Disordered" evidence="1">
    <location>
        <begin position="37"/>
        <end position="73"/>
    </location>
</feature>
<keyword evidence="3" id="KW-1185">Reference proteome</keyword>
<dbReference type="PANTHER" id="PTHR13507:SF0">
    <property type="entry name" value="PRKR-INTERACTING PROTEIN 1"/>
    <property type="match status" value="1"/>
</dbReference>
<evidence type="ECO:0000313" key="2">
    <source>
        <dbReference type="EMBL" id="KAG2172759.1"/>
    </source>
</evidence>
<name>A0A8H7PFL0_MORIS</name>
<dbReference type="GO" id="GO:0004860">
    <property type="term" value="F:protein kinase inhibitor activity"/>
    <property type="evidence" value="ECO:0007669"/>
    <property type="project" value="TreeGrafter"/>
</dbReference>
<protein>
    <recommendedName>
        <fullName evidence="4">DUF1168-domain-containing protein</fullName>
    </recommendedName>
</protein>
<feature type="compositionally biased region" description="Polar residues" evidence="1">
    <location>
        <begin position="174"/>
        <end position="184"/>
    </location>
</feature>
<sequence>MADKADKPKEERKSWHTLSYQEQQQRQLQKLFERVDKPVAIPEPTKERVAKPPPDVVRNVQGSSAGAGSGEFHVYRALRRKEYTRLKDMDEQELKEKEARDYEEKLARMRAEDEERTAKNRAKRRRKNKDSKEKEKGEKVAKTSEDTPKKKSDTKSDKKIEGEKKESNEKSNADNDSSEIPITP</sequence>
<dbReference type="PANTHER" id="PTHR13507">
    <property type="entry name" value="PRKR-INTERACTING PROTEIN 1"/>
    <property type="match status" value="1"/>
</dbReference>
<dbReference type="GO" id="GO:0003725">
    <property type="term" value="F:double-stranded RNA binding"/>
    <property type="evidence" value="ECO:0007669"/>
    <property type="project" value="InterPro"/>
</dbReference>
<feature type="region of interest" description="Disordered" evidence="1">
    <location>
        <begin position="1"/>
        <end position="22"/>
    </location>
</feature>
<dbReference type="GO" id="GO:0005730">
    <property type="term" value="C:nucleolus"/>
    <property type="evidence" value="ECO:0007669"/>
    <property type="project" value="TreeGrafter"/>
</dbReference>
<dbReference type="Proteomes" id="UP000654370">
    <property type="component" value="Unassembled WGS sequence"/>
</dbReference>
<dbReference type="AlphaFoldDB" id="A0A8H7PFL0"/>
<evidence type="ECO:0000313" key="3">
    <source>
        <dbReference type="Proteomes" id="UP000654370"/>
    </source>
</evidence>